<dbReference type="Pfam" id="PF02311">
    <property type="entry name" value="AraC_binding"/>
    <property type="match status" value="1"/>
</dbReference>
<dbReference type="Pfam" id="PF12833">
    <property type="entry name" value="HTH_18"/>
    <property type="match status" value="1"/>
</dbReference>
<evidence type="ECO:0000256" key="3">
    <source>
        <dbReference type="ARBA" id="ARBA00023163"/>
    </source>
</evidence>
<keyword evidence="2" id="KW-0238">DNA-binding</keyword>
<dbReference type="GO" id="GO:0003700">
    <property type="term" value="F:DNA-binding transcription factor activity"/>
    <property type="evidence" value="ECO:0007669"/>
    <property type="project" value="InterPro"/>
</dbReference>
<sequence>MGRRDGDGGQAGGLDGLRRHLAGGAGGHRLRFGSGAAGIERLEASLVGEGFAPHRHDTYAIGVTLAGVQTFRYRGELRHCLPGDWHVLHPDEVHDGMPGTDEGFGYRILYVDPFLVQQALGGRPLPFVADPVVRRRDARSPLSACLRDIDDPLDDFARIDVALLVADMLERHSAARPGRGSTLALEALSRVRGLIVDDPVTRHSVEELEKVAGLDRWTLARQFRAAFGTSPTRFRTMRQLDRVRRLLSDGTPPIEAALAAGFADQSHMTRMFKRTYGLTPAAWTAALAGR</sequence>
<keyword evidence="3" id="KW-0804">Transcription</keyword>
<keyword evidence="1" id="KW-0805">Transcription regulation</keyword>
<gene>
    <name evidence="5" type="ORF">Plo01_29870</name>
</gene>
<dbReference type="SMART" id="SM00342">
    <property type="entry name" value="HTH_ARAC"/>
    <property type="match status" value="1"/>
</dbReference>
<dbReference type="SUPFAM" id="SSF46689">
    <property type="entry name" value="Homeodomain-like"/>
    <property type="match status" value="2"/>
</dbReference>
<dbReference type="InterPro" id="IPR050204">
    <property type="entry name" value="AraC_XylS_family_regulators"/>
</dbReference>
<dbReference type="RefSeq" id="WP_239316347.1">
    <property type="nucleotide sequence ID" value="NZ_BOOH01000021.1"/>
</dbReference>
<evidence type="ECO:0000256" key="2">
    <source>
        <dbReference type="ARBA" id="ARBA00023125"/>
    </source>
</evidence>
<dbReference type="PANTHER" id="PTHR46796:SF2">
    <property type="entry name" value="TRANSCRIPTIONAL REGULATORY PROTEIN"/>
    <property type="match status" value="1"/>
</dbReference>
<evidence type="ECO:0000259" key="4">
    <source>
        <dbReference type="PROSITE" id="PS01124"/>
    </source>
</evidence>
<dbReference type="SUPFAM" id="SSF51215">
    <property type="entry name" value="Regulatory protein AraC"/>
    <property type="match status" value="1"/>
</dbReference>
<dbReference type="InterPro" id="IPR009057">
    <property type="entry name" value="Homeodomain-like_sf"/>
</dbReference>
<dbReference type="InterPro" id="IPR003313">
    <property type="entry name" value="AraC-bd"/>
</dbReference>
<evidence type="ECO:0000256" key="1">
    <source>
        <dbReference type="ARBA" id="ARBA00023015"/>
    </source>
</evidence>
<dbReference type="InterPro" id="IPR018060">
    <property type="entry name" value="HTH_AraC"/>
</dbReference>
<accession>A0A8J3RQP0</accession>
<dbReference type="AlphaFoldDB" id="A0A8J3RQP0"/>
<dbReference type="InterPro" id="IPR037923">
    <property type="entry name" value="HTH-like"/>
</dbReference>
<feature type="domain" description="HTH araC/xylS-type" evidence="4">
    <location>
        <begin position="189"/>
        <end position="286"/>
    </location>
</feature>
<protein>
    <submittedName>
        <fullName evidence="5">AraC family transcriptional regulator</fullName>
    </submittedName>
</protein>
<dbReference type="GO" id="GO:0043565">
    <property type="term" value="F:sequence-specific DNA binding"/>
    <property type="evidence" value="ECO:0007669"/>
    <property type="project" value="InterPro"/>
</dbReference>
<evidence type="ECO:0000313" key="6">
    <source>
        <dbReference type="Proteomes" id="UP000616724"/>
    </source>
</evidence>
<comment type="caution">
    <text evidence="5">The sequence shown here is derived from an EMBL/GenBank/DDBJ whole genome shotgun (WGS) entry which is preliminary data.</text>
</comment>
<dbReference type="Gene3D" id="1.10.10.60">
    <property type="entry name" value="Homeodomain-like"/>
    <property type="match status" value="1"/>
</dbReference>
<keyword evidence="6" id="KW-1185">Reference proteome</keyword>
<name>A0A8J3RQP0_9ACTN</name>
<dbReference type="PROSITE" id="PS01124">
    <property type="entry name" value="HTH_ARAC_FAMILY_2"/>
    <property type="match status" value="1"/>
</dbReference>
<dbReference type="EMBL" id="BOOH01000021">
    <property type="protein sequence ID" value="GIH76558.1"/>
    <property type="molecule type" value="Genomic_DNA"/>
</dbReference>
<dbReference type="Proteomes" id="UP000616724">
    <property type="component" value="Unassembled WGS sequence"/>
</dbReference>
<dbReference type="PANTHER" id="PTHR46796">
    <property type="entry name" value="HTH-TYPE TRANSCRIPTIONAL ACTIVATOR RHAS-RELATED"/>
    <property type="match status" value="1"/>
</dbReference>
<proteinExistence type="predicted"/>
<evidence type="ECO:0000313" key="5">
    <source>
        <dbReference type="EMBL" id="GIH76558.1"/>
    </source>
</evidence>
<reference evidence="5 6" key="1">
    <citation type="submission" date="2021-01" db="EMBL/GenBank/DDBJ databases">
        <title>Whole genome shotgun sequence of Planobispora longispora NBRC 13918.</title>
        <authorList>
            <person name="Komaki H."/>
            <person name="Tamura T."/>
        </authorList>
    </citation>
    <scope>NUCLEOTIDE SEQUENCE [LARGE SCALE GENOMIC DNA]</scope>
    <source>
        <strain evidence="5 6">NBRC 13918</strain>
    </source>
</reference>
<organism evidence="5 6">
    <name type="scientific">Planobispora longispora</name>
    <dbReference type="NCBI Taxonomy" id="28887"/>
    <lineage>
        <taxon>Bacteria</taxon>
        <taxon>Bacillati</taxon>
        <taxon>Actinomycetota</taxon>
        <taxon>Actinomycetes</taxon>
        <taxon>Streptosporangiales</taxon>
        <taxon>Streptosporangiaceae</taxon>
        <taxon>Planobispora</taxon>
    </lineage>
</organism>